<dbReference type="RefSeq" id="WP_264486674.1">
    <property type="nucleotide sequence ID" value="NZ_JAPDDT010000003.1"/>
</dbReference>
<accession>A0ABT3GGW8</accession>
<protein>
    <submittedName>
        <fullName evidence="2">DUF1003 domain-containing protein</fullName>
    </submittedName>
</protein>
<comment type="caution">
    <text evidence="2">The sequence shown here is derived from an EMBL/GenBank/DDBJ whole genome shotgun (WGS) entry which is preliminary data.</text>
</comment>
<organism evidence="2 3">
    <name type="scientific">Luteolibacter arcticus</name>
    <dbReference type="NCBI Taxonomy" id="1581411"/>
    <lineage>
        <taxon>Bacteria</taxon>
        <taxon>Pseudomonadati</taxon>
        <taxon>Verrucomicrobiota</taxon>
        <taxon>Verrucomicrobiia</taxon>
        <taxon>Verrucomicrobiales</taxon>
        <taxon>Verrucomicrobiaceae</taxon>
        <taxon>Luteolibacter</taxon>
    </lineage>
</organism>
<keyword evidence="1" id="KW-0812">Transmembrane</keyword>
<name>A0ABT3GGW8_9BACT</name>
<keyword evidence="1" id="KW-0472">Membrane</keyword>
<proteinExistence type="predicted"/>
<evidence type="ECO:0000313" key="3">
    <source>
        <dbReference type="Proteomes" id="UP001320876"/>
    </source>
</evidence>
<dbReference type="EMBL" id="JAPDDT010000003">
    <property type="protein sequence ID" value="MCW1922565.1"/>
    <property type="molecule type" value="Genomic_DNA"/>
</dbReference>
<dbReference type="Proteomes" id="UP001320876">
    <property type="component" value="Unassembled WGS sequence"/>
</dbReference>
<keyword evidence="1" id="KW-1133">Transmembrane helix</keyword>
<gene>
    <name evidence="2" type="ORF">OKA05_08360</name>
</gene>
<feature type="transmembrane region" description="Helical" evidence="1">
    <location>
        <begin position="149"/>
        <end position="172"/>
    </location>
</feature>
<dbReference type="PANTHER" id="PTHR41386:SF1">
    <property type="entry name" value="MEMBRANE PROTEIN"/>
    <property type="match status" value="1"/>
</dbReference>
<reference evidence="2 3" key="1">
    <citation type="submission" date="2022-10" db="EMBL/GenBank/DDBJ databases">
        <title>Luteolibacter arcticus strain CCTCC AB 2014275, whole genome shotgun sequencing project.</title>
        <authorList>
            <person name="Zhao G."/>
            <person name="Shen L."/>
        </authorList>
    </citation>
    <scope>NUCLEOTIDE SEQUENCE [LARGE SCALE GENOMIC DNA]</scope>
    <source>
        <strain evidence="2 3">CCTCC AB 2014275</strain>
    </source>
</reference>
<evidence type="ECO:0000256" key="1">
    <source>
        <dbReference type="SAM" id="Phobius"/>
    </source>
</evidence>
<dbReference type="Pfam" id="PF06210">
    <property type="entry name" value="DUF1003"/>
    <property type="match status" value="1"/>
</dbReference>
<sequence length="244" mass="27477">MSEATATRTCAISGKTVAAGDCIPLLSLRPSLMAFVKKKHPDLTDGDCIARDVLPGVQAEFVEEALSEEIGEITDLERNVIESIREHEIIAEHPDDAEELAKRTLGDRVADRIASFGGSWRFIISFGVFIFAWILLNILVLTTRPPDPYPFILLNLLLSCLAAFQAPVIMMSQNRGEARDRRRAEQDYQINLKAELEIRHLHEKLDHLLHHHGERLLEIQNIQTELLRQLVDRGGERASGDRTT</sequence>
<dbReference type="InterPro" id="IPR010406">
    <property type="entry name" value="DUF1003"/>
</dbReference>
<evidence type="ECO:0000313" key="2">
    <source>
        <dbReference type="EMBL" id="MCW1922565.1"/>
    </source>
</evidence>
<keyword evidence="3" id="KW-1185">Reference proteome</keyword>
<dbReference type="PANTHER" id="PTHR41386">
    <property type="entry name" value="INTEGRAL MEMBRANE PROTEIN-RELATED"/>
    <property type="match status" value="1"/>
</dbReference>
<feature type="transmembrane region" description="Helical" evidence="1">
    <location>
        <begin position="122"/>
        <end position="143"/>
    </location>
</feature>